<evidence type="ECO:0000256" key="7">
    <source>
        <dbReference type="SAM" id="MobiDB-lite"/>
    </source>
</evidence>
<dbReference type="InterPro" id="IPR016177">
    <property type="entry name" value="DNA-bd_dom_sf"/>
</dbReference>
<feature type="compositionally biased region" description="Pro residues" evidence="7">
    <location>
        <begin position="137"/>
        <end position="146"/>
    </location>
</feature>
<sequence length="210" mass="21930">MASTLAASGNNGSGCGGGARPGVKPGRQKQSEWVGVRPRQTGRWAAEIRVPRTREKLWIGTFESDRMAALAYDAAVFCFYGENLPKARRINFDALPRPEVTDAMRARLTVANVKAIAEHHARTVDARLRATAAAAQPLPPPPPPPTAAAGPFAGAAGPSAPATAAYYHGVPAAMADNNNLVASAVDDSSQQISFDADVIAALMGLVPGEY</sequence>
<dbReference type="GO" id="GO:0003677">
    <property type="term" value="F:DNA binding"/>
    <property type="evidence" value="ECO:0007669"/>
    <property type="project" value="UniProtKB-KW"/>
</dbReference>
<feature type="region of interest" description="Disordered" evidence="7">
    <location>
        <begin position="1"/>
        <end position="37"/>
    </location>
</feature>
<dbReference type="PANTHER" id="PTHR31241:SF65">
    <property type="entry name" value="AP2_ERF DOMAIN-CONTAINING PROTEIN"/>
    <property type="match status" value="1"/>
</dbReference>
<accession>A0ABC9BKH8</accession>
<dbReference type="AlphaFoldDB" id="A0ABC9BKH8"/>
<dbReference type="PROSITE" id="PS51032">
    <property type="entry name" value="AP2_ERF"/>
    <property type="match status" value="1"/>
</dbReference>
<comment type="similarity">
    <text evidence="6">Belongs to the AP2/ERF transcription factor family. ERF subfamily.</text>
</comment>
<dbReference type="GO" id="GO:0005634">
    <property type="term" value="C:nucleus"/>
    <property type="evidence" value="ECO:0007669"/>
    <property type="project" value="UniProtKB-SubCell"/>
</dbReference>
<evidence type="ECO:0000256" key="3">
    <source>
        <dbReference type="ARBA" id="ARBA00023125"/>
    </source>
</evidence>
<feature type="compositionally biased region" description="Low complexity" evidence="7">
    <location>
        <begin position="1"/>
        <end position="10"/>
    </location>
</feature>
<evidence type="ECO:0000256" key="5">
    <source>
        <dbReference type="ARBA" id="ARBA00023242"/>
    </source>
</evidence>
<dbReference type="Gene3D" id="3.30.730.10">
    <property type="entry name" value="AP2/ERF domain"/>
    <property type="match status" value="1"/>
</dbReference>
<proteinExistence type="inferred from homology"/>
<evidence type="ECO:0000256" key="6">
    <source>
        <dbReference type="ARBA" id="ARBA00024343"/>
    </source>
</evidence>
<protein>
    <recommendedName>
        <fullName evidence="8">AP2/ERF domain-containing protein</fullName>
    </recommendedName>
</protein>
<dbReference type="CDD" id="cd00018">
    <property type="entry name" value="AP2"/>
    <property type="match status" value="1"/>
</dbReference>
<evidence type="ECO:0000313" key="10">
    <source>
        <dbReference type="Proteomes" id="UP001497457"/>
    </source>
</evidence>
<organism evidence="9 10">
    <name type="scientific">Urochloa decumbens</name>
    <dbReference type="NCBI Taxonomy" id="240449"/>
    <lineage>
        <taxon>Eukaryota</taxon>
        <taxon>Viridiplantae</taxon>
        <taxon>Streptophyta</taxon>
        <taxon>Embryophyta</taxon>
        <taxon>Tracheophyta</taxon>
        <taxon>Spermatophyta</taxon>
        <taxon>Magnoliopsida</taxon>
        <taxon>Liliopsida</taxon>
        <taxon>Poales</taxon>
        <taxon>Poaceae</taxon>
        <taxon>PACMAD clade</taxon>
        <taxon>Panicoideae</taxon>
        <taxon>Panicodae</taxon>
        <taxon>Paniceae</taxon>
        <taxon>Melinidinae</taxon>
        <taxon>Urochloa</taxon>
    </lineage>
</organism>
<dbReference type="InterPro" id="IPR036955">
    <property type="entry name" value="AP2/ERF_dom_sf"/>
</dbReference>
<keyword evidence="10" id="KW-1185">Reference proteome</keyword>
<dbReference type="SMART" id="SM00380">
    <property type="entry name" value="AP2"/>
    <property type="match status" value="1"/>
</dbReference>
<evidence type="ECO:0000256" key="4">
    <source>
        <dbReference type="ARBA" id="ARBA00023163"/>
    </source>
</evidence>
<keyword evidence="5" id="KW-0539">Nucleus</keyword>
<feature type="compositionally biased region" description="Gly residues" evidence="7">
    <location>
        <begin position="11"/>
        <end position="20"/>
    </location>
</feature>
<dbReference type="Proteomes" id="UP001497457">
    <property type="component" value="Chromosome 26rd"/>
</dbReference>
<dbReference type="EMBL" id="OZ075136">
    <property type="protein sequence ID" value="CAL5001192.1"/>
    <property type="molecule type" value="Genomic_DNA"/>
</dbReference>
<feature type="region of interest" description="Disordered" evidence="7">
    <location>
        <begin position="134"/>
        <end position="153"/>
    </location>
</feature>
<dbReference type="PANTHER" id="PTHR31241">
    <property type="entry name" value="DEHYDRATION-RESPONSIVE ELEMENT-BINDING PROTEIN 2C"/>
    <property type="match status" value="1"/>
</dbReference>
<keyword evidence="4" id="KW-0804">Transcription</keyword>
<gene>
    <name evidence="9" type="ORF">URODEC1_LOCUS65248</name>
</gene>
<evidence type="ECO:0000256" key="2">
    <source>
        <dbReference type="ARBA" id="ARBA00023015"/>
    </source>
</evidence>
<reference evidence="9 10" key="2">
    <citation type="submission" date="2024-10" db="EMBL/GenBank/DDBJ databases">
        <authorList>
            <person name="Ryan C."/>
        </authorList>
    </citation>
    <scope>NUCLEOTIDE SEQUENCE [LARGE SCALE GENOMIC DNA]</scope>
</reference>
<name>A0ABC9BKH8_9POAL</name>
<evidence type="ECO:0000313" key="9">
    <source>
        <dbReference type="EMBL" id="CAL5001192.1"/>
    </source>
</evidence>
<comment type="subcellular location">
    <subcellularLocation>
        <location evidence="1">Nucleus</location>
    </subcellularLocation>
</comment>
<reference evidence="10" key="1">
    <citation type="submission" date="2024-06" db="EMBL/GenBank/DDBJ databases">
        <authorList>
            <person name="Ryan C."/>
        </authorList>
    </citation>
    <scope>NUCLEOTIDE SEQUENCE [LARGE SCALE GENOMIC DNA]</scope>
</reference>
<feature type="domain" description="AP2/ERF" evidence="8">
    <location>
        <begin position="32"/>
        <end position="93"/>
    </location>
</feature>
<evidence type="ECO:0000256" key="1">
    <source>
        <dbReference type="ARBA" id="ARBA00004123"/>
    </source>
</evidence>
<keyword evidence="2" id="KW-0805">Transcription regulation</keyword>
<keyword evidence="3" id="KW-0238">DNA-binding</keyword>
<dbReference type="FunFam" id="3.30.730.10:FF:000010">
    <property type="entry name" value="AP2-EREBP transcription factor"/>
    <property type="match status" value="1"/>
</dbReference>
<evidence type="ECO:0000259" key="8">
    <source>
        <dbReference type="PROSITE" id="PS51032"/>
    </source>
</evidence>
<dbReference type="InterPro" id="IPR001471">
    <property type="entry name" value="AP2/ERF_dom"/>
</dbReference>
<dbReference type="SUPFAM" id="SSF54171">
    <property type="entry name" value="DNA-binding domain"/>
    <property type="match status" value="1"/>
</dbReference>